<dbReference type="EMBL" id="JACEEZ010004721">
    <property type="protein sequence ID" value="KAG0726224.1"/>
    <property type="molecule type" value="Genomic_DNA"/>
</dbReference>
<organism evidence="2 3">
    <name type="scientific">Chionoecetes opilio</name>
    <name type="common">Atlantic snow crab</name>
    <name type="synonym">Cancer opilio</name>
    <dbReference type="NCBI Taxonomy" id="41210"/>
    <lineage>
        <taxon>Eukaryota</taxon>
        <taxon>Metazoa</taxon>
        <taxon>Ecdysozoa</taxon>
        <taxon>Arthropoda</taxon>
        <taxon>Crustacea</taxon>
        <taxon>Multicrustacea</taxon>
        <taxon>Malacostraca</taxon>
        <taxon>Eumalacostraca</taxon>
        <taxon>Eucarida</taxon>
        <taxon>Decapoda</taxon>
        <taxon>Pleocyemata</taxon>
        <taxon>Brachyura</taxon>
        <taxon>Eubrachyura</taxon>
        <taxon>Majoidea</taxon>
        <taxon>Majidae</taxon>
        <taxon>Chionoecetes</taxon>
    </lineage>
</organism>
<proteinExistence type="predicted"/>
<accession>A0A8J4YQU1</accession>
<feature type="transmembrane region" description="Helical" evidence="1">
    <location>
        <begin position="6"/>
        <end position="30"/>
    </location>
</feature>
<name>A0A8J4YQU1_CHIOP</name>
<evidence type="ECO:0000256" key="1">
    <source>
        <dbReference type="SAM" id="Phobius"/>
    </source>
</evidence>
<dbReference type="Proteomes" id="UP000770661">
    <property type="component" value="Unassembled WGS sequence"/>
</dbReference>
<keyword evidence="1" id="KW-0812">Transmembrane</keyword>
<keyword evidence="3" id="KW-1185">Reference proteome</keyword>
<sequence length="95" mass="10439">MVRDNILYCCLVVITSVVFMNIHCNIFTLFHPWVVALIWRPSQGQYTVHETPDAQQLQFACEHAVLAAVHWQLITSISAGAAGGPLAISGVTIFS</sequence>
<keyword evidence="1" id="KW-1133">Transmembrane helix</keyword>
<gene>
    <name evidence="2" type="ORF">GWK47_037042</name>
</gene>
<evidence type="ECO:0000313" key="3">
    <source>
        <dbReference type="Proteomes" id="UP000770661"/>
    </source>
</evidence>
<comment type="caution">
    <text evidence="2">The sequence shown here is derived from an EMBL/GenBank/DDBJ whole genome shotgun (WGS) entry which is preliminary data.</text>
</comment>
<evidence type="ECO:0000313" key="2">
    <source>
        <dbReference type="EMBL" id="KAG0726224.1"/>
    </source>
</evidence>
<reference evidence="2" key="1">
    <citation type="submission" date="2020-07" db="EMBL/GenBank/DDBJ databases">
        <title>The High-quality genome of the commercially important snow crab, Chionoecetes opilio.</title>
        <authorList>
            <person name="Jeong J.-H."/>
            <person name="Ryu S."/>
        </authorList>
    </citation>
    <scope>NUCLEOTIDE SEQUENCE</scope>
    <source>
        <strain evidence="2">MADBK_172401_WGS</strain>
        <tissue evidence="2">Digestive gland</tissue>
    </source>
</reference>
<dbReference type="AlphaFoldDB" id="A0A8J4YQU1"/>
<keyword evidence="1" id="KW-0472">Membrane</keyword>
<protein>
    <submittedName>
        <fullName evidence="2">Uncharacterized protein</fullName>
    </submittedName>
</protein>